<dbReference type="GO" id="GO:0016787">
    <property type="term" value="F:hydrolase activity"/>
    <property type="evidence" value="ECO:0007669"/>
    <property type="project" value="UniProtKB-KW"/>
</dbReference>
<evidence type="ECO:0000313" key="5">
    <source>
        <dbReference type="EMBL" id="WNM28742.1"/>
    </source>
</evidence>
<dbReference type="Gene3D" id="3.90.79.10">
    <property type="entry name" value="Nucleoside Triphosphate Pyrophosphohydrolase"/>
    <property type="match status" value="1"/>
</dbReference>
<feature type="domain" description="Nudix hydrolase" evidence="4">
    <location>
        <begin position="38"/>
        <end position="165"/>
    </location>
</feature>
<dbReference type="KEGG" id="dcp:RN607_06975"/>
<dbReference type="AlphaFoldDB" id="A0AA96FFE1"/>
<sequence>MTHEPRNDSALPPLPPLPPHRDPADAWVVAPSGERYWGLHGAAGLIAFDPLRGVLLQHRAGWSHHGGTWGLPGGARHGSESALEGALREAAEEAEVPAEALTPVATHLLDLRVWSYTTVVARVDSPFEARVADAESLALRWVRPEEVAELDLHPGLRTSWPALRPLLGLRPALVVDVANVVGSVPDGWWRDRADATARVLAGTARVVAAGLPASVFGVAAHSVLPETVAVVEGAARGAVAKGSVRVADAAEDGDASVLAQVEELRAAGATVVVVSSDRGLRRRLGDDVMTLGAGTFRSLMSA</sequence>
<feature type="region of interest" description="Disordered" evidence="3">
    <location>
        <begin position="1"/>
        <end position="20"/>
    </location>
</feature>
<dbReference type="SUPFAM" id="SSF55811">
    <property type="entry name" value="Nudix"/>
    <property type="match status" value="1"/>
</dbReference>
<dbReference type="PANTHER" id="PTHR43046">
    <property type="entry name" value="GDP-MANNOSE MANNOSYL HYDROLASE"/>
    <property type="match status" value="1"/>
</dbReference>
<dbReference type="Proteomes" id="UP001303408">
    <property type="component" value="Chromosome"/>
</dbReference>
<accession>A0AA96FFE1</accession>
<evidence type="ECO:0000259" key="4">
    <source>
        <dbReference type="PROSITE" id="PS51462"/>
    </source>
</evidence>
<organism evidence="5">
    <name type="scientific">Demequina capsici</name>
    <dbReference type="NCBI Taxonomy" id="3075620"/>
    <lineage>
        <taxon>Bacteria</taxon>
        <taxon>Bacillati</taxon>
        <taxon>Actinomycetota</taxon>
        <taxon>Actinomycetes</taxon>
        <taxon>Micrococcales</taxon>
        <taxon>Demequinaceae</taxon>
        <taxon>Demequina</taxon>
    </lineage>
</organism>
<evidence type="ECO:0000256" key="3">
    <source>
        <dbReference type="SAM" id="MobiDB-lite"/>
    </source>
</evidence>
<dbReference type="PROSITE" id="PS51462">
    <property type="entry name" value="NUDIX"/>
    <property type="match status" value="1"/>
</dbReference>
<keyword evidence="2" id="KW-0378">Hydrolase</keyword>
<gene>
    <name evidence="5" type="ORF">RN607_06975</name>
</gene>
<protein>
    <submittedName>
        <fullName evidence="5">NUDIX domain-containing protein</fullName>
    </submittedName>
</protein>
<dbReference type="InterPro" id="IPR000086">
    <property type="entry name" value="NUDIX_hydrolase_dom"/>
</dbReference>
<dbReference type="EMBL" id="CP134880">
    <property type="protein sequence ID" value="WNM28742.1"/>
    <property type="molecule type" value="Genomic_DNA"/>
</dbReference>
<evidence type="ECO:0000256" key="2">
    <source>
        <dbReference type="ARBA" id="ARBA00022801"/>
    </source>
</evidence>
<name>A0AA96FFE1_9MICO</name>
<dbReference type="Pfam" id="PF00293">
    <property type="entry name" value="NUDIX"/>
    <property type="match status" value="1"/>
</dbReference>
<evidence type="ECO:0000256" key="1">
    <source>
        <dbReference type="ARBA" id="ARBA00001946"/>
    </source>
</evidence>
<dbReference type="InterPro" id="IPR015797">
    <property type="entry name" value="NUDIX_hydrolase-like_dom_sf"/>
</dbReference>
<comment type="cofactor">
    <cofactor evidence="1">
        <name>Mg(2+)</name>
        <dbReference type="ChEBI" id="CHEBI:18420"/>
    </cofactor>
</comment>
<proteinExistence type="predicted"/>
<reference evidence="5" key="1">
    <citation type="submission" date="2023-09" db="EMBL/GenBank/DDBJ databases">
        <title>Demequina sp. a novel bacteria isolated from Capsicum annuum.</title>
        <authorList>
            <person name="Humaira Z."/>
            <person name="Lee J."/>
            <person name="Cho D."/>
        </authorList>
    </citation>
    <scope>NUCLEOTIDE SEQUENCE</scope>
    <source>
        <strain evidence="5">PMTSA13</strain>
    </source>
</reference>
<dbReference type="PANTHER" id="PTHR43046:SF2">
    <property type="entry name" value="8-OXO-DGTP DIPHOSPHATASE-RELATED"/>
    <property type="match status" value="1"/>
</dbReference>
<dbReference type="RefSeq" id="WP_313545289.1">
    <property type="nucleotide sequence ID" value="NZ_CP134880.1"/>
</dbReference>